<dbReference type="OrthoDB" id="9800565at2"/>
<dbReference type="InterPro" id="IPR029052">
    <property type="entry name" value="Metallo-depent_PP-like"/>
</dbReference>
<dbReference type="Pfam" id="PF12850">
    <property type="entry name" value="Metallophos_2"/>
    <property type="match status" value="1"/>
</dbReference>
<name>A0A1T2KSE5_9GAMM</name>
<dbReference type="RefSeq" id="WP_078487958.1">
    <property type="nucleotide sequence ID" value="NZ_MPRJ01000079.1"/>
</dbReference>
<comment type="similarity">
    <text evidence="1">Belongs to the metallophosphoesterase superfamily. YfcE family.</text>
</comment>
<sequence length="209" mass="22830">MSIKAGIISDPHATPGPVEEAISVFRQQGVDHILCAGDIAGYGDALEETVELLISSGCKSVIGNHEAWYLDWTVASEGLLSYGYLSGLPGSLEMTIAGKTLYMVHACPPDSLMDGIRLLDVEGELIDEQQAYWTGRLRGFAYNVLVVGHTHQVFAERLADTLVINPGSTLFNHSCAVVSFPELQVEWFGLSGQTLQKSWNWGMVRFEPD</sequence>
<dbReference type="InterPro" id="IPR024654">
    <property type="entry name" value="Calcineurin-like_PHP_lpxH"/>
</dbReference>
<evidence type="ECO:0000313" key="4">
    <source>
        <dbReference type="Proteomes" id="UP000190896"/>
    </source>
</evidence>
<reference evidence="3 4" key="1">
    <citation type="submission" date="2016-11" db="EMBL/GenBank/DDBJ databases">
        <title>Mixed transmission modes and dynamic genome evolution in an obligate animal-bacterial symbiosis.</title>
        <authorList>
            <person name="Russell S.L."/>
            <person name="Corbett-Detig R.B."/>
            <person name="Cavanaugh C.M."/>
        </authorList>
    </citation>
    <scope>NUCLEOTIDE SEQUENCE [LARGE SCALE GENOMIC DNA]</scope>
    <source>
        <strain evidence="3">Se-Cadez</strain>
    </source>
</reference>
<evidence type="ECO:0000259" key="2">
    <source>
        <dbReference type="Pfam" id="PF12850"/>
    </source>
</evidence>
<evidence type="ECO:0000256" key="1">
    <source>
        <dbReference type="ARBA" id="ARBA00008950"/>
    </source>
</evidence>
<dbReference type="Proteomes" id="UP000190896">
    <property type="component" value="Unassembled WGS sequence"/>
</dbReference>
<feature type="domain" description="Calcineurin-like phosphoesterase" evidence="2">
    <location>
        <begin position="4"/>
        <end position="169"/>
    </location>
</feature>
<dbReference type="SUPFAM" id="SSF56300">
    <property type="entry name" value="Metallo-dependent phosphatases"/>
    <property type="match status" value="1"/>
</dbReference>
<protein>
    <recommendedName>
        <fullName evidence="2">Calcineurin-like phosphoesterase domain-containing protein</fullName>
    </recommendedName>
</protein>
<organism evidence="3 4">
    <name type="scientific">Solemya velesiana gill symbiont</name>
    <dbReference type="NCBI Taxonomy" id="1918948"/>
    <lineage>
        <taxon>Bacteria</taxon>
        <taxon>Pseudomonadati</taxon>
        <taxon>Pseudomonadota</taxon>
        <taxon>Gammaproteobacteria</taxon>
        <taxon>sulfur-oxidizing symbionts</taxon>
    </lineage>
</organism>
<keyword evidence="4" id="KW-1185">Reference proteome</keyword>
<dbReference type="Gene3D" id="3.60.21.10">
    <property type="match status" value="1"/>
</dbReference>
<proteinExistence type="inferred from homology"/>
<dbReference type="EMBL" id="MPRJ01000079">
    <property type="protein sequence ID" value="OOZ35752.1"/>
    <property type="molecule type" value="Genomic_DNA"/>
</dbReference>
<accession>A0A1T2KSE5</accession>
<comment type="caution">
    <text evidence="3">The sequence shown here is derived from an EMBL/GenBank/DDBJ whole genome shotgun (WGS) entry which is preliminary data.</text>
</comment>
<gene>
    <name evidence="3" type="ORF">BOW51_10455</name>
</gene>
<evidence type="ECO:0000313" key="3">
    <source>
        <dbReference type="EMBL" id="OOZ35752.1"/>
    </source>
</evidence>
<dbReference type="AlphaFoldDB" id="A0A1T2KSE5"/>